<name>A0ABU9BN45_9BURK</name>
<comment type="caution">
    <text evidence="2">The sequence shown here is derived from an EMBL/GenBank/DDBJ whole genome shotgun (WGS) entry which is preliminary data.</text>
</comment>
<feature type="transmembrane region" description="Helical" evidence="1">
    <location>
        <begin position="156"/>
        <end position="179"/>
    </location>
</feature>
<dbReference type="EMBL" id="JBBUTG010000005">
    <property type="protein sequence ID" value="MEK8031387.1"/>
    <property type="molecule type" value="Genomic_DNA"/>
</dbReference>
<keyword evidence="1" id="KW-0812">Transmembrane</keyword>
<gene>
    <name evidence="2" type="ORF">AACH06_11210</name>
</gene>
<feature type="transmembrane region" description="Helical" evidence="1">
    <location>
        <begin position="231"/>
        <end position="255"/>
    </location>
</feature>
<sequence length="262" mass="28699">MGLKLQEVPAGAGVRWITQAFGEFRRYPLGYVSLFIGFLIALVFTLLVPFIGGIVLLMSPPLLTLAFMLAAHASQHGERPSFDAILVPWRKRLPDTRRRLLALLFFYASLMAASAWVAEAFSGGGFDNLVEAYRKGETSPEQLEPLMSAAGVTTGLAWGAAMISLASLLFWFAPALVHWGHQGPAQSIFSSVLALWRARWAFLNYGLFWISGFVAFTLLTNVLSAALGSTLSALLAVPLQLAMTCTFYLSVYFSFRDCFGEP</sequence>
<reference evidence="2 3" key="1">
    <citation type="submission" date="2024-04" db="EMBL/GenBank/DDBJ databases">
        <title>Novel species of the genus Ideonella isolated from streams.</title>
        <authorList>
            <person name="Lu H."/>
        </authorList>
    </citation>
    <scope>NUCLEOTIDE SEQUENCE [LARGE SCALE GENOMIC DNA]</scope>
    <source>
        <strain evidence="2 3">DXS29W</strain>
    </source>
</reference>
<feature type="transmembrane region" description="Helical" evidence="1">
    <location>
        <begin position="100"/>
        <end position="118"/>
    </location>
</feature>
<feature type="transmembrane region" description="Helical" evidence="1">
    <location>
        <begin position="31"/>
        <end position="58"/>
    </location>
</feature>
<keyword evidence="1" id="KW-0472">Membrane</keyword>
<evidence type="ECO:0000313" key="3">
    <source>
        <dbReference type="Proteomes" id="UP001371218"/>
    </source>
</evidence>
<accession>A0ABU9BN45</accession>
<protein>
    <submittedName>
        <fullName evidence="2">BPSS1780 family membrane protein</fullName>
    </submittedName>
</protein>
<dbReference type="InterPro" id="IPR047798">
    <property type="entry name" value="BPSS1780-like"/>
</dbReference>
<evidence type="ECO:0000313" key="2">
    <source>
        <dbReference type="EMBL" id="MEK8031387.1"/>
    </source>
</evidence>
<organism evidence="2 3">
    <name type="scientific">Ideonella lacteola</name>
    <dbReference type="NCBI Taxonomy" id="2984193"/>
    <lineage>
        <taxon>Bacteria</taxon>
        <taxon>Pseudomonadati</taxon>
        <taxon>Pseudomonadota</taxon>
        <taxon>Betaproteobacteria</taxon>
        <taxon>Burkholderiales</taxon>
        <taxon>Sphaerotilaceae</taxon>
        <taxon>Ideonella</taxon>
    </lineage>
</organism>
<dbReference type="Proteomes" id="UP001371218">
    <property type="component" value="Unassembled WGS sequence"/>
</dbReference>
<dbReference type="NCBIfam" id="NF041043">
    <property type="entry name" value="BPSS1780_fam"/>
    <property type="match status" value="1"/>
</dbReference>
<proteinExistence type="predicted"/>
<keyword evidence="1" id="KW-1133">Transmembrane helix</keyword>
<keyword evidence="3" id="KW-1185">Reference proteome</keyword>
<evidence type="ECO:0000256" key="1">
    <source>
        <dbReference type="SAM" id="Phobius"/>
    </source>
</evidence>
<dbReference type="RefSeq" id="WP_341425765.1">
    <property type="nucleotide sequence ID" value="NZ_JBBUTG010000005.1"/>
</dbReference>
<feature type="transmembrane region" description="Helical" evidence="1">
    <location>
        <begin position="200"/>
        <end position="219"/>
    </location>
</feature>